<proteinExistence type="predicted"/>
<name>D9WZG9_STRVT</name>
<evidence type="ECO:0000313" key="1">
    <source>
        <dbReference type="EMBL" id="EFL31150.1"/>
    </source>
</evidence>
<dbReference type="PROSITE" id="PS51257">
    <property type="entry name" value="PROKAR_LIPOPROTEIN"/>
    <property type="match status" value="1"/>
</dbReference>
<accession>D9WZG9</accession>
<gene>
    <name evidence="1" type="ORF">SSQG_01669</name>
</gene>
<keyword evidence="2" id="KW-1185">Reference proteome</keyword>
<evidence type="ECO:0000313" key="2">
    <source>
        <dbReference type="Proteomes" id="UP000004184"/>
    </source>
</evidence>
<dbReference type="EMBL" id="GG657757">
    <property type="protein sequence ID" value="EFL31150.1"/>
    <property type="molecule type" value="Genomic_DNA"/>
</dbReference>
<protein>
    <submittedName>
        <fullName evidence="1">Uncharacterized protein</fullName>
    </submittedName>
</protein>
<dbReference type="Proteomes" id="UP000004184">
    <property type="component" value="Unassembled WGS sequence"/>
</dbReference>
<dbReference type="STRING" id="591159.SSQG_01669"/>
<organism evidence="1 2">
    <name type="scientific">Streptomyces viridochromogenes (strain DSM 40736 / JCM 4977 / BCRC 1201 / Tue 494)</name>
    <dbReference type="NCBI Taxonomy" id="591159"/>
    <lineage>
        <taxon>Bacteria</taxon>
        <taxon>Bacillati</taxon>
        <taxon>Actinomycetota</taxon>
        <taxon>Actinomycetes</taxon>
        <taxon>Kitasatosporales</taxon>
        <taxon>Streptomycetaceae</taxon>
        <taxon>Streptomyces</taxon>
    </lineage>
</organism>
<reference evidence="2" key="1">
    <citation type="submission" date="2009-02" db="EMBL/GenBank/DDBJ databases">
        <title>Annotation of Streptomyces viridochromogenes strain DSM 40736.</title>
        <authorList>
            <consortium name="The Broad Institute Genome Sequencing Platform"/>
            <consortium name="Broad Institute Microbial Sequencing Center"/>
            <person name="Fischbach M."/>
            <person name="Godfrey P."/>
            <person name="Ward D."/>
            <person name="Young S."/>
            <person name="Zeng Q."/>
            <person name="Koehrsen M."/>
            <person name="Alvarado L."/>
            <person name="Berlin A.M."/>
            <person name="Bochicchio J."/>
            <person name="Borenstein D."/>
            <person name="Chapman S.B."/>
            <person name="Chen Z."/>
            <person name="Engels R."/>
            <person name="Freedman E."/>
            <person name="Gellesch M."/>
            <person name="Goldberg J."/>
            <person name="Griggs A."/>
            <person name="Gujja S."/>
            <person name="Heilman E.R."/>
            <person name="Heiman D.I."/>
            <person name="Hepburn T.A."/>
            <person name="Howarth C."/>
            <person name="Jen D."/>
            <person name="Larson L."/>
            <person name="Lewis B."/>
            <person name="Mehta T."/>
            <person name="Park D."/>
            <person name="Pearson M."/>
            <person name="Richards J."/>
            <person name="Roberts A."/>
            <person name="Saif S."/>
            <person name="Shea T.D."/>
            <person name="Shenoy N."/>
            <person name="Sisk P."/>
            <person name="Stolte C."/>
            <person name="Sykes S.N."/>
            <person name="Thomson T."/>
            <person name="Walk T."/>
            <person name="White J."/>
            <person name="Yandava C."/>
            <person name="Straight P."/>
            <person name="Clardy J."/>
            <person name="Hung D."/>
            <person name="Kolter R."/>
            <person name="Mekalanos J."/>
            <person name="Walker S."/>
            <person name="Walsh C.T."/>
            <person name="Wieland-Brown L.C."/>
            <person name="Haas B."/>
            <person name="Nusbaum C."/>
            <person name="Birren B."/>
        </authorList>
    </citation>
    <scope>NUCLEOTIDE SEQUENCE [LARGE SCALE GENOMIC DNA]</scope>
    <source>
        <strain evidence="2">DSM 40736 / JCM 4977 / BCRC 1201 / Tue 494</strain>
    </source>
</reference>
<dbReference type="AlphaFoldDB" id="D9WZG9"/>
<dbReference type="HOGENOM" id="CLU_1895097_0_0_11"/>
<sequence>MLGRRITKCGGRHGQDGAPVVAVWGCGAAACRRFPGVAVAAVRGFPVRDGAHRSTGYQRISASGHRLPATLRARIATETAPVTGPSPIAHSFGVPGLPGAAPRSSACVVSCSDTRCRARPAQRHHPPPVSTGTR</sequence>